<name>A0A975FXH2_9CAUL</name>
<gene>
    <name evidence="1" type="ORF">KCG34_18060</name>
</gene>
<evidence type="ECO:0000313" key="1">
    <source>
        <dbReference type="EMBL" id="QUD86961.1"/>
    </source>
</evidence>
<accession>A0A975FXH2</accession>
<protein>
    <submittedName>
        <fullName evidence="1">DUF2158 domain-containing protein</fullName>
    </submittedName>
</protein>
<organism evidence="1 2">
    <name type="scientific">Phenylobacterium montanum</name>
    <dbReference type="NCBI Taxonomy" id="2823693"/>
    <lineage>
        <taxon>Bacteria</taxon>
        <taxon>Pseudomonadati</taxon>
        <taxon>Pseudomonadota</taxon>
        <taxon>Alphaproteobacteria</taxon>
        <taxon>Caulobacterales</taxon>
        <taxon>Caulobacteraceae</taxon>
        <taxon>Phenylobacterium</taxon>
    </lineage>
</organism>
<dbReference type="InterPro" id="IPR019226">
    <property type="entry name" value="DUF2158"/>
</dbReference>
<sequence length="65" mass="7074">MANKFKKGDVVVLKSGGPPMTVDAVPGEVAYHDDEYRCQWFKGATAANGFYGEHLLQAYVAPAKK</sequence>
<dbReference type="Proteomes" id="UP000676409">
    <property type="component" value="Chromosome"/>
</dbReference>
<dbReference type="Pfam" id="PF09926">
    <property type="entry name" value="DUF2158"/>
    <property type="match status" value="1"/>
</dbReference>
<dbReference type="RefSeq" id="WP_211937013.1">
    <property type="nucleotide sequence ID" value="NZ_CP073078.1"/>
</dbReference>
<proteinExistence type="predicted"/>
<evidence type="ECO:0000313" key="2">
    <source>
        <dbReference type="Proteomes" id="UP000676409"/>
    </source>
</evidence>
<dbReference type="AlphaFoldDB" id="A0A975FXH2"/>
<keyword evidence="2" id="KW-1185">Reference proteome</keyword>
<dbReference type="KEGG" id="caul:KCG34_18060"/>
<reference evidence="1" key="1">
    <citation type="submission" date="2021-04" db="EMBL/GenBank/DDBJ databases">
        <title>The complete genome sequence of Caulobacter sp. S6.</title>
        <authorList>
            <person name="Tang Y."/>
            <person name="Ouyang W."/>
            <person name="Liu Q."/>
            <person name="Huang B."/>
            <person name="Guo Z."/>
            <person name="Lei P."/>
        </authorList>
    </citation>
    <scope>NUCLEOTIDE SEQUENCE</scope>
    <source>
        <strain evidence="1">S6</strain>
    </source>
</reference>
<dbReference type="EMBL" id="CP073078">
    <property type="protein sequence ID" value="QUD86961.1"/>
    <property type="molecule type" value="Genomic_DNA"/>
</dbReference>